<dbReference type="Gene3D" id="3.40.50.300">
    <property type="entry name" value="P-loop containing nucleotide triphosphate hydrolases"/>
    <property type="match status" value="1"/>
</dbReference>
<name>A0A7J7FZU6_CAMSI</name>
<protein>
    <recommendedName>
        <fullName evidence="4">SNF2 N-terminal domain-containing protein</fullName>
    </recommendedName>
</protein>
<accession>A0A7J7FZU6</accession>
<proteinExistence type="predicted"/>
<feature type="chain" id="PRO_5029666252" description="SNF2 N-terminal domain-containing protein" evidence="1">
    <location>
        <begin position="19"/>
        <end position="167"/>
    </location>
</feature>
<comment type="caution">
    <text evidence="2">The sequence shown here is derived from an EMBL/GenBank/DDBJ whole genome shotgun (WGS) entry which is preliminary data.</text>
</comment>
<sequence>MLLMSIFFFSTCFEDCLCFFPPEMFSGRSGSWTGGKGVWVELSGKMHVLARFLSQLHRRTDDRIVLVSNYTQACCKSLERWTKKASNRSDLLQVYQRQMSKEGLQKVIQQEQIDKAKDQVVVSLHILITDSYSSVSSFCDPQKTGKLLHVIPLKSSWLWFEILQVFF</sequence>
<evidence type="ECO:0000313" key="3">
    <source>
        <dbReference type="Proteomes" id="UP000593564"/>
    </source>
</evidence>
<keyword evidence="1" id="KW-0732">Signal</keyword>
<reference evidence="3" key="1">
    <citation type="journal article" date="2020" name="Nat. Commun.">
        <title>Genome assembly of wild tea tree DASZ reveals pedigree and selection history of tea varieties.</title>
        <authorList>
            <person name="Zhang W."/>
            <person name="Zhang Y."/>
            <person name="Qiu H."/>
            <person name="Guo Y."/>
            <person name="Wan H."/>
            <person name="Zhang X."/>
            <person name="Scossa F."/>
            <person name="Alseekh S."/>
            <person name="Zhang Q."/>
            <person name="Wang P."/>
            <person name="Xu L."/>
            <person name="Schmidt M.H."/>
            <person name="Jia X."/>
            <person name="Li D."/>
            <person name="Zhu A."/>
            <person name="Guo F."/>
            <person name="Chen W."/>
            <person name="Ni D."/>
            <person name="Usadel B."/>
            <person name="Fernie A.R."/>
            <person name="Wen W."/>
        </authorList>
    </citation>
    <scope>NUCLEOTIDE SEQUENCE [LARGE SCALE GENOMIC DNA]</scope>
    <source>
        <strain evidence="3">cv. G240</strain>
    </source>
</reference>
<dbReference type="InterPro" id="IPR027417">
    <property type="entry name" value="P-loop_NTPase"/>
</dbReference>
<evidence type="ECO:0000313" key="2">
    <source>
        <dbReference type="EMBL" id="KAF5933068.1"/>
    </source>
</evidence>
<dbReference type="EMBL" id="JACBKZ010000014">
    <property type="protein sequence ID" value="KAF5933068.1"/>
    <property type="molecule type" value="Genomic_DNA"/>
</dbReference>
<dbReference type="AlphaFoldDB" id="A0A7J7FZU6"/>
<evidence type="ECO:0000256" key="1">
    <source>
        <dbReference type="SAM" id="SignalP"/>
    </source>
</evidence>
<reference evidence="2 3" key="2">
    <citation type="submission" date="2020-07" db="EMBL/GenBank/DDBJ databases">
        <title>Genome assembly of wild tea tree DASZ reveals pedigree and selection history of tea varieties.</title>
        <authorList>
            <person name="Zhang W."/>
        </authorList>
    </citation>
    <scope>NUCLEOTIDE SEQUENCE [LARGE SCALE GENOMIC DNA]</scope>
    <source>
        <strain evidence="3">cv. G240</strain>
        <tissue evidence="2">Leaf</tissue>
    </source>
</reference>
<feature type="signal peptide" evidence="1">
    <location>
        <begin position="1"/>
        <end position="18"/>
    </location>
</feature>
<dbReference type="Proteomes" id="UP000593564">
    <property type="component" value="Unassembled WGS sequence"/>
</dbReference>
<organism evidence="2 3">
    <name type="scientific">Camellia sinensis</name>
    <name type="common">Tea plant</name>
    <name type="synonym">Thea sinensis</name>
    <dbReference type="NCBI Taxonomy" id="4442"/>
    <lineage>
        <taxon>Eukaryota</taxon>
        <taxon>Viridiplantae</taxon>
        <taxon>Streptophyta</taxon>
        <taxon>Embryophyta</taxon>
        <taxon>Tracheophyta</taxon>
        <taxon>Spermatophyta</taxon>
        <taxon>Magnoliopsida</taxon>
        <taxon>eudicotyledons</taxon>
        <taxon>Gunneridae</taxon>
        <taxon>Pentapetalae</taxon>
        <taxon>asterids</taxon>
        <taxon>Ericales</taxon>
        <taxon>Theaceae</taxon>
        <taxon>Camellia</taxon>
    </lineage>
</organism>
<gene>
    <name evidence="2" type="ORF">HYC85_029239</name>
</gene>
<keyword evidence="3" id="KW-1185">Reference proteome</keyword>
<evidence type="ECO:0008006" key="4">
    <source>
        <dbReference type="Google" id="ProtNLM"/>
    </source>
</evidence>